<protein>
    <submittedName>
        <fullName evidence="2">Uncharacterized protein</fullName>
    </submittedName>
</protein>
<sequence length="59" mass="6948">MKEKLLVLFHVQFKSPVTRFYDKCTFLVMDGLKIGTKYDLLVGKYHVFKDGFTDERITS</sequence>
<keyword evidence="1" id="KW-1185">Reference proteome</keyword>
<organism evidence="1 2">
    <name type="scientific">Romanomermis culicivorax</name>
    <name type="common">Nematode worm</name>
    <dbReference type="NCBI Taxonomy" id="13658"/>
    <lineage>
        <taxon>Eukaryota</taxon>
        <taxon>Metazoa</taxon>
        <taxon>Ecdysozoa</taxon>
        <taxon>Nematoda</taxon>
        <taxon>Enoplea</taxon>
        <taxon>Dorylaimia</taxon>
        <taxon>Mermithida</taxon>
        <taxon>Mermithoidea</taxon>
        <taxon>Mermithidae</taxon>
        <taxon>Romanomermis</taxon>
    </lineage>
</organism>
<dbReference type="WBParaSite" id="nRc.2.0.1.t05762-RA">
    <property type="protein sequence ID" value="nRc.2.0.1.t05762-RA"/>
    <property type="gene ID" value="nRc.2.0.1.g05762"/>
</dbReference>
<dbReference type="AlphaFoldDB" id="A0A915HW34"/>
<evidence type="ECO:0000313" key="1">
    <source>
        <dbReference type="Proteomes" id="UP000887565"/>
    </source>
</evidence>
<evidence type="ECO:0000313" key="2">
    <source>
        <dbReference type="WBParaSite" id="nRc.2.0.1.t05762-RA"/>
    </source>
</evidence>
<reference evidence="2" key="1">
    <citation type="submission" date="2022-11" db="UniProtKB">
        <authorList>
            <consortium name="WormBaseParasite"/>
        </authorList>
    </citation>
    <scope>IDENTIFICATION</scope>
</reference>
<dbReference type="Proteomes" id="UP000887565">
    <property type="component" value="Unplaced"/>
</dbReference>
<name>A0A915HW34_ROMCU</name>
<accession>A0A915HW34</accession>
<proteinExistence type="predicted"/>